<dbReference type="InterPro" id="IPR015943">
    <property type="entry name" value="WD40/YVTN_repeat-like_dom_sf"/>
</dbReference>
<dbReference type="AlphaFoldDB" id="A0A5S3V848"/>
<dbReference type="PANTHER" id="PTHR47199:SF2">
    <property type="entry name" value="PHOTOSYSTEM II STABILITY_ASSEMBLY FACTOR HCF136, CHLOROPLASTIC"/>
    <property type="match status" value="1"/>
</dbReference>
<comment type="caution">
    <text evidence="5">The sequence shown here is derived from an EMBL/GenBank/DDBJ whole genome shotgun (WGS) entry which is preliminary data.</text>
</comment>
<dbReference type="InterPro" id="IPR036278">
    <property type="entry name" value="Sialidase_sf"/>
</dbReference>
<dbReference type="EMBL" id="PNBX01000046">
    <property type="protein sequence ID" value="TMO68053.1"/>
    <property type="molecule type" value="Genomic_DNA"/>
</dbReference>
<protein>
    <recommendedName>
        <fullName evidence="4">Photosynthesis system II assembly factor Ycf48/Hcf136-like domain-containing protein</fullName>
    </recommendedName>
</protein>
<dbReference type="GO" id="GO:0009523">
    <property type="term" value="C:photosystem II"/>
    <property type="evidence" value="ECO:0007669"/>
    <property type="project" value="UniProtKB-KW"/>
</dbReference>
<keyword evidence="7" id="KW-1185">Reference proteome</keyword>
<reference evidence="5" key="3">
    <citation type="submission" date="2019-09" db="EMBL/GenBank/DDBJ databases">
        <title>Co-occurence of chitin degradation, pigmentation and bioactivity in marine Pseudoalteromonas.</title>
        <authorList>
            <person name="Sonnenschein E.C."/>
            <person name="Bech P.K."/>
        </authorList>
    </citation>
    <scope>NUCLEOTIDE SEQUENCE</scope>
    <source>
        <strain evidence="5">S3790</strain>
        <strain evidence="7">S3895</strain>
    </source>
</reference>
<name>A0A5S3V848_9GAMM</name>
<keyword evidence="1" id="KW-0602">Photosynthesis</keyword>
<feature type="signal peptide" evidence="3">
    <location>
        <begin position="1"/>
        <end position="21"/>
    </location>
</feature>
<organism evidence="5 8">
    <name type="scientific">Pseudoalteromonas aurantia</name>
    <dbReference type="NCBI Taxonomy" id="43654"/>
    <lineage>
        <taxon>Bacteria</taxon>
        <taxon>Pseudomonadati</taxon>
        <taxon>Pseudomonadota</taxon>
        <taxon>Gammaproteobacteria</taxon>
        <taxon>Alteromonadales</taxon>
        <taxon>Pseudoalteromonadaceae</taxon>
        <taxon>Pseudoalteromonas</taxon>
    </lineage>
</organism>
<dbReference type="OrthoDB" id="9813892at2"/>
<dbReference type="SUPFAM" id="SSF50939">
    <property type="entry name" value="Sialidases"/>
    <property type="match status" value="1"/>
</dbReference>
<reference evidence="5 8" key="1">
    <citation type="submission" date="2018-01" db="EMBL/GenBank/DDBJ databases">
        <authorList>
            <person name="Paulsen S."/>
            <person name="Gram L.K."/>
        </authorList>
    </citation>
    <scope>NUCLEOTIDE SEQUENCE [LARGE SCALE GENOMIC DNA]</scope>
    <source>
        <strain evidence="5 8">S3790</strain>
        <strain evidence="6">S3895</strain>
    </source>
</reference>
<dbReference type="Gene3D" id="2.130.10.10">
    <property type="entry name" value="YVTN repeat-like/Quinoprotein amine dehydrogenase"/>
    <property type="match status" value="1"/>
</dbReference>
<evidence type="ECO:0000313" key="5">
    <source>
        <dbReference type="EMBL" id="TMO68053.1"/>
    </source>
</evidence>
<evidence type="ECO:0000313" key="6">
    <source>
        <dbReference type="EMBL" id="TMO74051.1"/>
    </source>
</evidence>
<dbReference type="Proteomes" id="UP000307164">
    <property type="component" value="Unassembled WGS sequence"/>
</dbReference>
<reference evidence="8" key="2">
    <citation type="submission" date="2019-06" db="EMBL/GenBank/DDBJ databases">
        <title>Co-occurence of chitin degradation, pigmentation and bioactivity in marine Pseudoalteromonas.</title>
        <authorList>
            <person name="Sonnenschein E.C."/>
            <person name="Bech P.K."/>
        </authorList>
    </citation>
    <scope>NUCLEOTIDE SEQUENCE [LARGE SCALE GENOMIC DNA]</scope>
    <source>
        <strain evidence="8">S3790</strain>
        <strain evidence="6">S3895</strain>
    </source>
</reference>
<dbReference type="PANTHER" id="PTHR47199">
    <property type="entry name" value="PHOTOSYSTEM II STABILITY/ASSEMBLY FACTOR HCF136, CHLOROPLASTIC"/>
    <property type="match status" value="1"/>
</dbReference>
<dbReference type="EMBL" id="PNBW01000051">
    <property type="protein sequence ID" value="TMO74051.1"/>
    <property type="molecule type" value="Genomic_DNA"/>
</dbReference>
<accession>A0A5S3V848</accession>
<keyword evidence="3" id="KW-0732">Signal</keyword>
<feature type="domain" description="Photosynthesis system II assembly factor Ycf48/Hcf136-like" evidence="4">
    <location>
        <begin position="115"/>
        <end position="239"/>
    </location>
</feature>
<dbReference type="Pfam" id="PF14870">
    <property type="entry name" value="PSII_BNR"/>
    <property type="match status" value="1"/>
</dbReference>
<evidence type="ECO:0000256" key="1">
    <source>
        <dbReference type="ARBA" id="ARBA00022531"/>
    </source>
</evidence>
<gene>
    <name evidence="5" type="ORF">CWC19_11345</name>
    <name evidence="6" type="ORF">CWC20_11500</name>
</gene>
<evidence type="ECO:0000313" key="7">
    <source>
        <dbReference type="Proteomes" id="UP000307164"/>
    </source>
</evidence>
<evidence type="ECO:0000256" key="3">
    <source>
        <dbReference type="SAM" id="SignalP"/>
    </source>
</evidence>
<dbReference type="CDD" id="cd15482">
    <property type="entry name" value="Sialidase_non-viral"/>
    <property type="match status" value="1"/>
</dbReference>
<sequence length="331" mass="36499">MIKKTIASIFMLFVISANSYAVPQAALQVQSPDKTLFTDITYNGSSLIAVGKHGAIVTSSDGKAWQQSSVPVQVLLTAVTSLSAKLSWACGHDGTILFSDNDGRNWEVQQYDPDLGKPCLDIEFKDAKNGFAIGAYGMFYSTHDGGKTWQKKFINEFLHPDDKKYLTQLKEEDIAAYEEETQFILPHFNRLLLLEGKQVLVGEMGLVAFSEDNGKSWQRLEKFYPGSFFTVAQHAGDQLIVAGLRGNAFVADIDTLDFQSLKIDTTATINSIVHVGKNAYLLANSGFIFKYGTQVTQSQLESSYSVMAAVKLNDKLFMATEKGLVAWEVGQ</sequence>
<proteinExistence type="predicted"/>
<keyword evidence="2" id="KW-0604">Photosystem II</keyword>
<evidence type="ECO:0000313" key="8">
    <source>
        <dbReference type="Proteomes" id="UP000307217"/>
    </source>
</evidence>
<dbReference type="Proteomes" id="UP000307217">
    <property type="component" value="Unassembled WGS sequence"/>
</dbReference>
<dbReference type="RefSeq" id="WP_138591976.1">
    <property type="nucleotide sequence ID" value="NZ_PNBW01000051.1"/>
</dbReference>
<dbReference type="InterPro" id="IPR028203">
    <property type="entry name" value="PSII_CF48-like_dom"/>
</dbReference>
<evidence type="ECO:0000256" key="2">
    <source>
        <dbReference type="ARBA" id="ARBA00023276"/>
    </source>
</evidence>
<evidence type="ECO:0000259" key="4">
    <source>
        <dbReference type="Pfam" id="PF14870"/>
    </source>
</evidence>
<feature type="chain" id="PRO_5024328560" description="Photosynthesis system II assembly factor Ycf48/Hcf136-like domain-containing protein" evidence="3">
    <location>
        <begin position="22"/>
        <end position="331"/>
    </location>
</feature>
<dbReference type="GO" id="GO:0015979">
    <property type="term" value="P:photosynthesis"/>
    <property type="evidence" value="ECO:0007669"/>
    <property type="project" value="UniProtKB-KW"/>
</dbReference>